<dbReference type="Proteomes" id="UP000297454">
    <property type="component" value="Unassembled WGS sequence"/>
</dbReference>
<dbReference type="OrthoDB" id="1851235at2"/>
<name>A0A4V3IY66_9FIRM</name>
<dbReference type="GeneID" id="97030261"/>
<evidence type="ECO:0000313" key="2">
    <source>
        <dbReference type="Proteomes" id="UP000297454"/>
    </source>
</evidence>
<keyword evidence="2" id="KW-1185">Reference proteome</keyword>
<protein>
    <submittedName>
        <fullName evidence="1">Uncharacterized protein</fullName>
    </submittedName>
</protein>
<accession>A0A4V3IY66</accession>
<sequence>MNIILCLSKNKGFTFFNQRQSFDRNMIFDMIMHVNNRKLYISNYTKKLFDNLEINLENIFVLDKHNKEQIGEDDFIFIEKKEELIFFENAPKEIVVYNWNREYPTDYYFEFDFSDYLKIKEECIVGNSHEEITKIVYKK</sequence>
<organism evidence="1 2">
    <name type="scientific">Helcococcus ovis</name>
    <dbReference type="NCBI Taxonomy" id="72026"/>
    <lineage>
        <taxon>Bacteria</taxon>
        <taxon>Bacillati</taxon>
        <taxon>Bacillota</taxon>
        <taxon>Tissierellia</taxon>
        <taxon>Tissierellales</taxon>
        <taxon>Peptoniphilaceae</taxon>
        <taxon>Helcococcus</taxon>
    </lineage>
</organism>
<comment type="caution">
    <text evidence="1">The sequence shown here is derived from an EMBL/GenBank/DDBJ whole genome shotgun (WGS) entry which is preliminary data.</text>
</comment>
<reference evidence="1 2" key="1">
    <citation type="submission" date="2019-01" db="EMBL/GenBank/DDBJ databases">
        <title>Draft Genome Sequences of Helcococcus ovis Strains Isolated from the Uterus and Vagina of Dairy Cows with Metritis.</title>
        <authorList>
            <person name="Cunha F."/>
            <person name="Jeon S.J."/>
            <person name="Kutzer P."/>
            <person name="Galvao K.N."/>
        </authorList>
    </citation>
    <scope>NUCLEOTIDE SEQUENCE [LARGE SCALE GENOMIC DNA]</scope>
    <source>
        <strain evidence="1 2">KG-37</strain>
    </source>
</reference>
<evidence type="ECO:0000313" key="1">
    <source>
        <dbReference type="EMBL" id="TFF65210.1"/>
    </source>
</evidence>
<dbReference type="EMBL" id="SCFR01000023">
    <property type="protein sequence ID" value="TFF65210.1"/>
    <property type="molecule type" value="Genomic_DNA"/>
</dbReference>
<gene>
    <name evidence="1" type="ORF">EQF91_06420</name>
</gene>
<dbReference type="RefSeq" id="WP_134711354.1">
    <property type="nucleotide sequence ID" value="NZ_CP119081.1"/>
</dbReference>
<dbReference type="AlphaFoldDB" id="A0A4V3IY66"/>
<proteinExistence type="predicted"/>